<dbReference type="EMBL" id="CP043669">
    <property type="protein sequence ID" value="QEP91391.1"/>
    <property type="molecule type" value="Genomic_DNA"/>
</dbReference>
<reference evidence="13 23" key="8">
    <citation type="submission" date="2020-12" db="EMBL/GenBank/DDBJ databases">
        <title>The complete genome of Klebsiella pneumoniae strain 090374.</title>
        <authorList>
            <person name="Wei L."/>
            <person name="Wen H."/>
            <person name="Liu L."/>
            <person name="Feng Y."/>
            <person name="Zong Z."/>
        </authorList>
    </citation>
    <scope>NUCLEOTIDE SEQUENCE [LARGE SCALE GENOMIC DNA]</scope>
    <source>
        <strain evidence="13 23">WCHKP090374</strain>
    </source>
</reference>
<evidence type="ECO:0000313" key="23">
    <source>
        <dbReference type="Proteomes" id="UP000532829"/>
    </source>
</evidence>
<reference evidence="12 18" key="6">
    <citation type="journal article" date="2020" name="Antibiotics">
        <title>Molecular Typing, Characterization of Antimicrobial Resistance, Virulence Profiling and Analysis of Whole-Genome Sequence of Clinical Klebsiella pneumoniae Isolates.</title>
        <authorList>
            <person name="Shelenkov A."/>
            <person name="Mikhaylova Y."/>
            <person name="Yanushevich Y."/>
            <person name="Samoilov A."/>
            <person name="Petrova L."/>
            <person name="Fomina V."/>
            <person name="Gusarov V."/>
            <person name="Zamyatin M."/>
            <person name="Shagin D."/>
            <person name="Akimkin V."/>
        </authorList>
    </citation>
    <scope>NUCLEOTIDE SEQUENCE [LARGE SCALE GENOMIC DNA]</scope>
    <source>
        <strain evidence="12 18">CriePir120</strain>
    </source>
</reference>
<dbReference type="EMBL" id="WJWF01000007">
    <property type="protein sequence ID" value="MRL35812.1"/>
    <property type="molecule type" value="Genomic_DNA"/>
</dbReference>
<evidence type="ECO:0000313" key="11">
    <source>
        <dbReference type="EMBL" id="QEP92410.1"/>
    </source>
</evidence>
<dbReference type="Proteomes" id="UP000441029">
    <property type="component" value="Unassembled WGS sequence"/>
</dbReference>
<evidence type="ECO:0000313" key="22">
    <source>
        <dbReference type="Proteomes" id="UP000485085"/>
    </source>
</evidence>
<dbReference type="EMBL" id="JAGETO010000041">
    <property type="protein sequence ID" value="MBO2029265.1"/>
    <property type="molecule type" value="Genomic_DNA"/>
</dbReference>
<dbReference type="Proteomes" id="UP000322977">
    <property type="component" value="Unassembled WGS sequence"/>
</dbReference>
<evidence type="ECO:0000313" key="2">
    <source>
        <dbReference type="EMBL" id="MBO1997437.1"/>
    </source>
</evidence>
<protein>
    <submittedName>
        <fullName evidence="14">Small membrane protein</fullName>
    </submittedName>
</protein>
<dbReference type="EMBL" id="JAGETM010000014">
    <property type="protein sequence ID" value="MBO1997437.1"/>
    <property type="molecule type" value="Genomic_DNA"/>
</dbReference>
<evidence type="ECO:0000313" key="6">
    <source>
        <dbReference type="EMBL" id="MRL35812.1"/>
    </source>
</evidence>
<gene>
    <name evidence="7" type="ORF">FME62_17915</name>
    <name evidence="14" type="ORF">FXN67_09000</name>
    <name evidence="11" type="ORF">FZ928_09150</name>
    <name evidence="10" type="ORF">FZ929_04335</name>
    <name evidence="9" type="ORF">G4V31_17480</name>
    <name evidence="5" type="ORF">GJJ01_13930</name>
    <name evidence="12" type="ORF">GJJ08_014240</name>
    <name evidence="6" type="ORF">GJJ18_10265</name>
    <name evidence="8" type="ORF">GNF00_25190</name>
    <name evidence="13" type="ORF">H3G96_013655</name>
    <name evidence="2" type="ORF">J4730_13520</name>
    <name evidence="3" type="ORF">J4733_11625</name>
    <name evidence="4" type="ORF">J4734_11820</name>
</gene>
<dbReference type="EMBL" id="CP063008">
    <property type="protein sequence ID" value="QOU49536.1"/>
    <property type="molecule type" value="Genomic_DNA"/>
</dbReference>
<evidence type="ECO:0000313" key="5">
    <source>
        <dbReference type="EMBL" id="MRJ97057.1"/>
    </source>
</evidence>
<evidence type="ECO:0000313" key="7">
    <source>
        <dbReference type="EMBL" id="MSS32639.1"/>
    </source>
</evidence>
<evidence type="ECO:0000256" key="1">
    <source>
        <dbReference type="SAM" id="Phobius"/>
    </source>
</evidence>
<evidence type="ECO:0000313" key="20">
    <source>
        <dbReference type="Proteomes" id="UP000468995"/>
    </source>
</evidence>
<sequence length="39" mass="4871">MSDFFIILCLILCPIISLWSGFSYIQERRKRRYVFRSRR</sequence>
<dbReference type="Proteomes" id="UP000532829">
    <property type="component" value="Chromosome"/>
</dbReference>
<reference evidence="6" key="4">
    <citation type="submission" date="2019-10" db="EMBL/GenBank/DDBJ databases">
        <title>Molecular typing, antibiotic resistance determination and virulence profiling for 36 multidrug-resistant clinical Klebsiella pneumoniae isolates using second- and third-generation sequencing.</title>
        <authorList>
            <person name="Shelenkov A."/>
            <person name="Mikhaylova Y."/>
            <person name="Yanushevich Y."/>
            <person name="Samoilov A."/>
            <person name="Petrova L."/>
            <person name="Fomina V."/>
            <person name="Gusarov V."/>
            <person name="Zamyatin M."/>
            <person name="Shagin D."/>
        </authorList>
    </citation>
    <scope>NUCLEOTIDE SEQUENCE [LARGE SCALE GENOMIC DNA]</scope>
    <source>
        <strain evidence="6">CriePir115</strain>
        <strain evidence="5 19">CriePir226</strain>
    </source>
</reference>
<dbReference type="EMBL" id="CP066534">
    <property type="protein sequence ID" value="QQL31267.1"/>
    <property type="molecule type" value="Genomic_DNA"/>
</dbReference>
<dbReference type="Proteomes" id="UP000468995">
    <property type="component" value="Unassembled WGS sequence"/>
</dbReference>
<dbReference type="EMBL" id="VSSY01000006">
    <property type="protein sequence ID" value="TYL79941.1"/>
    <property type="molecule type" value="Genomic_DNA"/>
</dbReference>
<dbReference type="EMBL" id="JAAKYD010000015">
    <property type="protein sequence ID" value="NGN73912.1"/>
    <property type="molecule type" value="Genomic_DNA"/>
</dbReference>
<name>A0A554Q0J6_KLEPN</name>
<dbReference type="AlphaFoldDB" id="A0A554Q0J6"/>
<keyword evidence="1" id="KW-0472">Membrane</keyword>
<dbReference type="InterPro" id="IPR049833">
    <property type="entry name" value="KPN01023-like"/>
</dbReference>
<feature type="transmembrane region" description="Helical" evidence="1">
    <location>
        <begin position="6"/>
        <end position="25"/>
    </location>
</feature>
<evidence type="ECO:0000313" key="16">
    <source>
        <dbReference type="Proteomes" id="UP000325096"/>
    </source>
</evidence>
<dbReference type="EMBL" id="WJVL01000009">
    <property type="protein sequence ID" value="MRJ97057.1"/>
    <property type="molecule type" value="Genomic_DNA"/>
</dbReference>
<dbReference type="EMBL" id="JAGETN010000017">
    <property type="protein sequence ID" value="MBO2025618.1"/>
    <property type="molecule type" value="Genomic_DNA"/>
</dbReference>
<dbReference type="EMBL" id="VINI01000014">
    <property type="protein sequence ID" value="MSS32639.1"/>
    <property type="molecule type" value="Genomic_DNA"/>
</dbReference>
<dbReference type="Proteomes" id="UP000325127">
    <property type="component" value="Chromosome"/>
</dbReference>
<dbReference type="RefSeq" id="WP_004195995.1">
    <property type="nucleotide sequence ID" value="NZ_ABLUVU020000005.1"/>
</dbReference>
<dbReference type="NCBIfam" id="NF033853">
    <property type="entry name" value="KPN_two_small"/>
    <property type="match status" value="1"/>
</dbReference>
<evidence type="ECO:0000313" key="19">
    <source>
        <dbReference type="Proteomes" id="UP000441029"/>
    </source>
</evidence>
<reference evidence="7 20" key="1">
    <citation type="submission" date="2019-07" db="EMBL/GenBank/DDBJ databases">
        <title>Genome sequence of OXA-232-producing Klebsiella pneumoniae ST23 from septicemic neonate.</title>
        <authorList>
            <person name="Mukherjee S."/>
            <person name="Naha S."/>
            <person name="Bhadury P."/>
            <person name="Basu S."/>
        </authorList>
    </citation>
    <scope>NUCLEOTIDE SEQUENCE [LARGE SCALE GENOMIC DNA]</scope>
    <source>
        <strain evidence="7 20">EN5275</strain>
    </source>
</reference>
<evidence type="ECO:0000313" key="17">
    <source>
        <dbReference type="Proteomes" id="UP000325127"/>
    </source>
</evidence>
<evidence type="ECO:0000313" key="21">
    <source>
        <dbReference type="Proteomes" id="UP000479475"/>
    </source>
</evidence>
<keyword evidence="1" id="KW-0812">Transmembrane</keyword>
<accession>A0A554Q0J6</accession>
<evidence type="ECO:0000313" key="8">
    <source>
        <dbReference type="EMBL" id="MUA43143.1"/>
    </source>
</evidence>
<dbReference type="Proteomes" id="UP000479475">
    <property type="component" value="Unassembled WGS sequence"/>
</dbReference>
<keyword evidence="1" id="KW-1133">Transmembrane helix</keyword>
<evidence type="ECO:0000313" key="14">
    <source>
        <dbReference type="EMBL" id="TYL79941.1"/>
    </source>
</evidence>
<dbReference type="EMBL" id="CP043670">
    <property type="protein sequence ID" value="QEP92410.1"/>
    <property type="molecule type" value="Genomic_DNA"/>
</dbReference>
<dbReference type="Proteomes" id="UP000439817">
    <property type="component" value="Chromosome"/>
</dbReference>
<dbReference type="Proteomes" id="UP000485085">
    <property type="component" value="Unassembled WGS sequence"/>
</dbReference>
<reference evidence="16 17" key="2">
    <citation type="submission" date="2019-08" db="EMBL/GenBank/DDBJ databases">
        <title>Emergence of NDM-5-producing hypervirulent Klebsiella pneumoniae from clinical infections.</title>
        <authorList>
            <person name="Shen Z."/>
            <person name="Zhang H."/>
            <person name="Li M."/>
        </authorList>
    </citation>
    <scope>NUCLEOTIDE SEQUENCE [LARGE SCALE GENOMIC DNA]</scope>
    <source>
        <strain evidence="11 17">RJ18-01</strain>
        <strain evidence="10 16">RJ18-06</strain>
    </source>
</reference>
<reference evidence="2" key="9">
    <citation type="submission" date="2021-03" db="EMBL/GenBank/DDBJ databases">
        <title>Molecular epidemiology and mechanisms of colistin and carbapenem resistance in Enterobacteriaceae from clinical isolates, the environment and porcine samples in Pretoria, South Africa.</title>
        <authorList>
            <person name="Bogoshi D."/>
            <person name="Mbelle N.M."/>
            <person name="Naidoo V."/>
            <person name="Osei Sekyere J."/>
        </authorList>
    </citation>
    <scope>NUCLEOTIDE SEQUENCE</scope>
    <source>
        <strain evidence="2">C027</strain>
        <strain evidence="3">C029</strain>
        <strain evidence="4">C034</strain>
    </source>
</reference>
<evidence type="ECO:0000313" key="4">
    <source>
        <dbReference type="EMBL" id="MBO2029265.1"/>
    </source>
</evidence>
<reference evidence="8 22" key="5">
    <citation type="submission" date="2019-11" db="EMBL/GenBank/DDBJ databases">
        <title>Emergence of a novel subclone of carbapenem-resistant Klebsiella pneumoniae ST11 with enhanced virulence and transmissibility: a molecular epidemiological, clinical, genomic study.</title>
        <authorList>
            <person name="Zhou K."/>
        </authorList>
    </citation>
    <scope>NUCLEOTIDE SEQUENCE [LARGE SCALE GENOMIC DNA]</scope>
    <source>
        <strain evidence="8 22">KP_38044</strain>
    </source>
</reference>
<evidence type="ECO:0000313" key="13">
    <source>
        <dbReference type="EMBL" id="QQL31267.1"/>
    </source>
</evidence>
<dbReference type="Proteomes" id="UP000325096">
    <property type="component" value="Chromosome"/>
</dbReference>
<evidence type="ECO:0000313" key="12">
    <source>
        <dbReference type="EMBL" id="QOU49536.1"/>
    </source>
</evidence>
<dbReference type="EMBL" id="WNPO01000046">
    <property type="protein sequence ID" value="MUA43143.1"/>
    <property type="molecule type" value="Genomic_DNA"/>
</dbReference>
<reference evidence="9 21" key="7">
    <citation type="submission" date="2020-02" db="EMBL/GenBank/DDBJ databases">
        <title>Klebsiella pneumoniae genome sequencing and assembly.</title>
        <authorList>
            <person name="Starkova P.S."/>
            <person name="Sulyan O.S."/>
            <person name="Likholetova D.V."/>
            <person name="Ageevets V.A."/>
            <person name="Lazareva I.V."/>
            <person name="Sopova J.V."/>
            <person name="Sidorenko S.V."/>
        </authorList>
    </citation>
    <scope>NUCLEOTIDE SEQUENCE [LARGE SCALE GENOMIC DNA]</scope>
    <source>
        <strain evidence="9 21">2429</strain>
    </source>
</reference>
<evidence type="ECO:0000313" key="3">
    <source>
        <dbReference type="EMBL" id="MBO2025618.1"/>
    </source>
</evidence>
<proteinExistence type="predicted"/>
<reference evidence="14 15" key="3">
    <citation type="submission" date="2019-08" db="EMBL/GenBank/DDBJ databases">
        <title>Phenotypic and genetic characterization of extended-spectrum b-lactamase-producing hypermucoviscous Klebsiella pneumoniae from Chile.</title>
        <authorList>
            <person name="Morales-Leon F."/>
            <person name="Caro C."/>
            <person name="Opazo-Capurro A."/>
            <person name="Lincopan N."/>
            <person name="Dominguez-Yevenes M."/>
            <person name="Lima C."/>
            <person name="Bello-Toledo H."/>
            <person name="Gonzalez-Rocha G."/>
        </authorList>
    </citation>
    <scope>NUCLEOTIDE SEQUENCE [LARGE SCALE GENOMIC DNA]</scope>
    <source>
        <strain evidence="14 15">UCO-494</strain>
    </source>
</reference>
<evidence type="ECO:0000313" key="18">
    <source>
        <dbReference type="Proteomes" id="UP000439817"/>
    </source>
</evidence>
<dbReference type="Proteomes" id="UP000664620">
    <property type="component" value="Unassembled WGS sequence"/>
</dbReference>
<dbReference type="Proteomes" id="UP000664267">
    <property type="component" value="Unassembled WGS sequence"/>
</dbReference>
<organism evidence="14 15">
    <name type="scientific">Klebsiella pneumoniae</name>
    <dbReference type="NCBI Taxonomy" id="573"/>
    <lineage>
        <taxon>Bacteria</taxon>
        <taxon>Pseudomonadati</taxon>
        <taxon>Pseudomonadota</taxon>
        <taxon>Gammaproteobacteria</taxon>
        <taxon>Enterobacterales</taxon>
        <taxon>Enterobacteriaceae</taxon>
        <taxon>Klebsiella/Raoultella group</taxon>
        <taxon>Klebsiella</taxon>
        <taxon>Klebsiella pneumoniae complex</taxon>
    </lineage>
</organism>
<evidence type="ECO:0000313" key="10">
    <source>
        <dbReference type="EMBL" id="QEP91391.1"/>
    </source>
</evidence>
<dbReference type="Proteomes" id="UP000664002">
    <property type="component" value="Unassembled WGS sequence"/>
</dbReference>
<evidence type="ECO:0000313" key="15">
    <source>
        <dbReference type="Proteomes" id="UP000322977"/>
    </source>
</evidence>
<evidence type="ECO:0000313" key="9">
    <source>
        <dbReference type="EMBL" id="NGN73912.1"/>
    </source>
</evidence>